<dbReference type="InterPro" id="IPR001845">
    <property type="entry name" value="HTH_ArsR_DNA-bd_dom"/>
</dbReference>
<evidence type="ECO:0000259" key="4">
    <source>
        <dbReference type="PROSITE" id="PS50987"/>
    </source>
</evidence>
<evidence type="ECO:0000256" key="2">
    <source>
        <dbReference type="ARBA" id="ARBA00023125"/>
    </source>
</evidence>
<dbReference type="InterPro" id="IPR011991">
    <property type="entry name" value="ArsR-like_HTH"/>
</dbReference>
<gene>
    <name evidence="5" type="ORF">FHX72_003758</name>
</gene>
<dbReference type="AlphaFoldDB" id="A0A7W4URZ9"/>
<keyword evidence="2" id="KW-0238">DNA-binding</keyword>
<dbReference type="SMART" id="SM00418">
    <property type="entry name" value="HTH_ARSR"/>
    <property type="match status" value="1"/>
</dbReference>
<dbReference type="EMBL" id="JACHWJ010000012">
    <property type="protein sequence ID" value="MBB2959589.1"/>
    <property type="molecule type" value="Genomic_DNA"/>
</dbReference>
<evidence type="ECO:0000313" key="6">
    <source>
        <dbReference type="Proteomes" id="UP000545286"/>
    </source>
</evidence>
<dbReference type="RefSeq" id="WP_183626965.1">
    <property type="nucleotide sequence ID" value="NZ_JACHWJ010000012.1"/>
</dbReference>
<dbReference type="PANTHER" id="PTHR33154">
    <property type="entry name" value="TRANSCRIPTIONAL REGULATOR, ARSR FAMILY"/>
    <property type="match status" value="1"/>
</dbReference>
<proteinExistence type="predicted"/>
<dbReference type="Proteomes" id="UP000545286">
    <property type="component" value="Unassembled WGS sequence"/>
</dbReference>
<feature type="domain" description="HTH arsR-type" evidence="4">
    <location>
        <begin position="17"/>
        <end position="107"/>
    </location>
</feature>
<evidence type="ECO:0000313" key="5">
    <source>
        <dbReference type="EMBL" id="MBB2959589.1"/>
    </source>
</evidence>
<dbReference type="InterPro" id="IPR051081">
    <property type="entry name" value="HTH_MetalResp_TranReg"/>
</dbReference>
<accession>A0A7W4URZ9</accession>
<keyword evidence="1" id="KW-0805">Transcription regulation</keyword>
<dbReference type="Gene3D" id="1.10.10.10">
    <property type="entry name" value="Winged helix-like DNA-binding domain superfamily/Winged helix DNA-binding domain"/>
    <property type="match status" value="1"/>
</dbReference>
<dbReference type="PROSITE" id="PS50987">
    <property type="entry name" value="HTH_ARSR_2"/>
    <property type="match status" value="1"/>
</dbReference>
<organism evidence="5 6">
    <name type="scientific">Pseudoclavibacter helvolus</name>
    <dbReference type="NCBI Taxonomy" id="255205"/>
    <lineage>
        <taxon>Bacteria</taxon>
        <taxon>Bacillati</taxon>
        <taxon>Actinomycetota</taxon>
        <taxon>Actinomycetes</taxon>
        <taxon>Micrococcales</taxon>
        <taxon>Microbacteriaceae</taxon>
        <taxon>Pseudoclavibacter</taxon>
    </lineage>
</organism>
<keyword evidence="3" id="KW-0804">Transcription</keyword>
<dbReference type="NCBIfam" id="NF033788">
    <property type="entry name" value="HTH_metalloreg"/>
    <property type="match status" value="1"/>
</dbReference>
<dbReference type="PANTHER" id="PTHR33154:SF18">
    <property type="entry name" value="ARSENICAL RESISTANCE OPERON REPRESSOR"/>
    <property type="match status" value="1"/>
</dbReference>
<reference evidence="5 6" key="1">
    <citation type="submission" date="2020-08" db="EMBL/GenBank/DDBJ databases">
        <title>Sequencing the genomes of 1000 actinobacteria strains.</title>
        <authorList>
            <person name="Klenk H.-P."/>
        </authorList>
    </citation>
    <scope>NUCLEOTIDE SEQUENCE [LARGE SCALE GENOMIC DNA]</scope>
    <source>
        <strain evidence="5 6">DSM 20419</strain>
    </source>
</reference>
<evidence type="ECO:0000256" key="3">
    <source>
        <dbReference type="ARBA" id="ARBA00023163"/>
    </source>
</evidence>
<protein>
    <submittedName>
        <fullName evidence="5">ArsR family transcriptional regulator</fullName>
    </submittedName>
</protein>
<name>A0A7W4URZ9_9MICO</name>
<sequence length="107" mass="11643">MTGPEFASVDATPSGPLSRPAAEALASTFRAISDPTRLQVLSMLLGSATGEATVGELATSLGLRQPTITHHLRILLEDGILTREQRGRHVWMSIARERKQEIVDLLR</sequence>
<dbReference type="GO" id="GO:0003700">
    <property type="term" value="F:DNA-binding transcription factor activity"/>
    <property type="evidence" value="ECO:0007669"/>
    <property type="project" value="InterPro"/>
</dbReference>
<comment type="caution">
    <text evidence="5">The sequence shown here is derived from an EMBL/GenBank/DDBJ whole genome shotgun (WGS) entry which is preliminary data.</text>
</comment>
<dbReference type="CDD" id="cd00090">
    <property type="entry name" value="HTH_ARSR"/>
    <property type="match status" value="1"/>
</dbReference>
<dbReference type="GO" id="GO:0003677">
    <property type="term" value="F:DNA binding"/>
    <property type="evidence" value="ECO:0007669"/>
    <property type="project" value="UniProtKB-KW"/>
</dbReference>
<evidence type="ECO:0000256" key="1">
    <source>
        <dbReference type="ARBA" id="ARBA00023015"/>
    </source>
</evidence>
<dbReference type="InterPro" id="IPR036388">
    <property type="entry name" value="WH-like_DNA-bd_sf"/>
</dbReference>
<dbReference type="Pfam" id="PF01022">
    <property type="entry name" value="HTH_5"/>
    <property type="match status" value="1"/>
</dbReference>
<keyword evidence="6" id="KW-1185">Reference proteome</keyword>
<dbReference type="SUPFAM" id="SSF46785">
    <property type="entry name" value="Winged helix' DNA-binding domain"/>
    <property type="match status" value="1"/>
</dbReference>
<dbReference type="PRINTS" id="PR00778">
    <property type="entry name" value="HTHARSR"/>
</dbReference>
<dbReference type="InterPro" id="IPR036390">
    <property type="entry name" value="WH_DNA-bd_sf"/>
</dbReference>